<dbReference type="RefSeq" id="WP_057482958.1">
    <property type="nucleotide sequence ID" value="NZ_BMWR01000005.1"/>
</dbReference>
<dbReference type="InterPro" id="IPR005901">
    <property type="entry name" value="GLPGLI"/>
</dbReference>
<dbReference type="OrthoDB" id="1440774at2"/>
<gene>
    <name evidence="2" type="ORF">APR42_11085</name>
</gene>
<protein>
    <recommendedName>
        <fullName evidence="4">GLPGLI family protein</fullName>
    </recommendedName>
</protein>
<dbReference type="EMBL" id="LKTP01000035">
    <property type="protein sequence ID" value="KRG27609.1"/>
    <property type="molecule type" value="Genomic_DNA"/>
</dbReference>
<feature type="chain" id="PRO_5006389150" description="GLPGLI family protein" evidence="1">
    <location>
        <begin position="20"/>
        <end position="266"/>
    </location>
</feature>
<name>A0A0Q9Z6V1_9FLAO</name>
<comment type="caution">
    <text evidence="2">The sequence shown here is derived from an EMBL/GenBank/DDBJ whole genome shotgun (WGS) entry which is preliminary data.</text>
</comment>
<dbReference type="AlphaFoldDB" id="A0A0Q9Z6V1"/>
<evidence type="ECO:0000256" key="1">
    <source>
        <dbReference type="SAM" id="SignalP"/>
    </source>
</evidence>
<keyword evidence="3" id="KW-1185">Reference proteome</keyword>
<dbReference type="NCBIfam" id="TIGR01200">
    <property type="entry name" value="GLPGLI"/>
    <property type="match status" value="1"/>
</dbReference>
<evidence type="ECO:0000313" key="2">
    <source>
        <dbReference type="EMBL" id="KRG27609.1"/>
    </source>
</evidence>
<proteinExistence type="predicted"/>
<organism evidence="2 3">
    <name type="scientific">Salegentibacter mishustinae</name>
    <dbReference type="NCBI Taxonomy" id="270918"/>
    <lineage>
        <taxon>Bacteria</taxon>
        <taxon>Pseudomonadati</taxon>
        <taxon>Bacteroidota</taxon>
        <taxon>Flavobacteriia</taxon>
        <taxon>Flavobacteriales</taxon>
        <taxon>Flavobacteriaceae</taxon>
        <taxon>Salegentibacter</taxon>
    </lineage>
</organism>
<evidence type="ECO:0008006" key="4">
    <source>
        <dbReference type="Google" id="ProtNLM"/>
    </source>
</evidence>
<keyword evidence="1" id="KW-0732">Signal</keyword>
<sequence length="266" mass="31466">MKQAYLIFLLILFTSICSAQKLSDKFEYKVIYKLTYKLDSTNLDESKSEYMLLFTGDDLSKFSSRAKTLANPIVRKGNTAHTSREAVTDFQYVILKHRLENKLFFTRTISRDQFYYTQEMNQFEWEILPEKKKIKDFEVQKAKTSFAGRDYIAWFTSEIPISDGPYKFSGLPGLILELEDTQQHYVFEFFGLEKLSPKLKYKINLNQYAETNKTELYKVWKRYMEDPWGYAPIPDNITISAETKKKYAEAFKESFAKRNNQIELQK</sequence>
<evidence type="ECO:0000313" key="3">
    <source>
        <dbReference type="Proteomes" id="UP000051643"/>
    </source>
</evidence>
<accession>A0A0Q9Z6V1</accession>
<feature type="signal peptide" evidence="1">
    <location>
        <begin position="1"/>
        <end position="19"/>
    </location>
</feature>
<dbReference type="STRING" id="270918.APR42_11085"/>
<dbReference type="Pfam" id="PF09697">
    <property type="entry name" value="Porph_ging"/>
    <property type="match status" value="1"/>
</dbReference>
<reference evidence="2" key="1">
    <citation type="submission" date="2015-10" db="EMBL/GenBank/DDBJ databases">
        <title>Draft genome sequence of Salegentibacter mishustinae KCTC 12263.</title>
        <authorList>
            <person name="Lin W."/>
            <person name="Zheng Q."/>
        </authorList>
    </citation>
    <scope>NUCLEOTIDE SEQUENCE [LARGE SCALE GENOMIC DNA]</scope>
    <source>
        <strain evidence="2">KCTC 12263</strain>
    </source>
</reference>
<dbReference type="Proteomes" id="UP000051643">
    <property type="component" value="Unassembled WGS sequence"/>
</dbReference>